<dbReference type="STRING" id="90262.A0A1X2HZW9"/>
<dbReference type="PANTHER" id="PTHR24148">
    <property type="entry name" value="ANKYRIN REPEAT DOMAIN-CONTAINING PROTEIN 39 HOMOLOG-RELATED"/>
    <property type="match status" value="1"/>
</dbReference>
<dbReference type="Pfam" id="PF06985">
    <property type="entry name" value="HET"/>
    <property type="match status" value="1"/>
</dbReference>
<dbReference type="AlphaFoldDB" id="A0A1X2HZW9"/>
<name>A0A1X2HZW9_9FUNG</name>
<dbReference type="PANTHER" id="PTHR24148:SF64">
    <property type="entry name" value="HETEROKARYON INCOMPATIBILITY DOMAIN-CONTAINING PROTEIN"/>
    <property type="match status" value="1"/>
</dbReference>
<dbReference type="InterPro" id="IPR010730">
    <property type="entry name" value="HET"/>
</dbReference>
<keyword evidence="3" id="KW-1185">Reference proteome</keyword>
<evidence type="ECO:0000259" key="1">
    <source>
        <dbReference type="Pfam" id="PF06985"/>
    </source>
</evidence>
<dbReference type="EMBL" id="MCGE01000039">
    <property type="protein sequence ID" value="ORZ06417.1"/>
    <property type="molecule type" value="Genomic_DNA"/>
</dbReference>
<evidence type="ECO:0000313" key="3">
    <source>
        <dbReference type="Proteomes" id="UP000193560"/>
    </source>
</evidence>
<sequence length="528" mass="61410">MTREDQVEQCFEQLSCNDRQQQPQKPLHIVLVDIKKTEKSGKIHCVEKSLEDDLKYVALSYRWGELQETLVDTGVGYIASITSFDIKDFIQLCKLISLESDLKHMDYVWVDAICVNQTNHAQRKATIYQMSNIYEKANYILAVPDLNLQHLKDTNTKNNNVIEGSSKYYDYIYHLIHGNTEQLTALDENFFKHWNITPSTRKWLINHTNFFTPGFMKQRQHSIGYSSEEALDHIYQVSQASSEITTKTMTTDERKLLQEPFTLGPGGMIQSCDIPEPPEGFHCEGTYCQLHLSEFAIDRQPIVPEPQWNHAILERNTAIQQSMELFCNLIVDWSSRVWVISEYSIAKKKNNLKYWFVQLAPEIEESLFEQPIHFYFCGFDFNQDDNDDPLLSGYTDPLNDLYPPLSDPVYPKFHATMIKHLKERSFLEMILKSKASRCEDRLYAVLPLSKYKDQPTNQSLVDEEGRCQVVNNLTSLKLKLFQWMDTKDRLDLLFLAGNNASLHHDCILPTFATTTIPCDRYPVQYLEF</sequence>
<dbReference type="Proteomes" id="UP000193560">
    <property type="component" value="Unassembled WGS sequence"/>
</dbReference>
<proteinExistence type="predicted"/>
<feature type="domain" description="Heterokaryon incompatibility" evidence="1">
    <location>
        <begin position="56"/>
        <end position="145"/>
    </location>
</feature>
<accession>A0A1X2HZW9</accession>
<evidence type="ECO:0000313" key="2">
    <source>
        <dbReference type="EMBL" id="ORZ06417.1"/>
    </source>
</evidence>
<dbReference type="InterPro" id="IPR052895">
    <property type="entry name" value="HetReg/Transcr_Mod"/>
</dbReference>
<reference evidence="2 3" key="1">
    <citation type="submission" date="2016-07" db="EMBL/GenBank/DDBJ databases">
        <title>Pervasive Adenine N6-methylation of Active Genes in Fungi.</title>
        <authorList>
            <consortium name="DOE Joint Genome Institute"/>
            <person name="Mondo S.J."/>
            <person name="Dannebaum R.O."/>
            <person name="Kuo R.C."/>
            <person name="Labutti K."/>
            <person name="Haridas S."/>
            <person name="Kuo A."/>
            <person name="Salamov A."/>
            <person name="Ahrendt S.R."/>
            <person name="Lipzen A."/>
            <person name="Sullivan W."/>
            <person name="Andreopoulos W.B."/>
            <person name="Clum A."/>
            <person name="Lindquist E."/>
            <person name="Daum C."/>
            <person name="Ramamoorthy G.K."/>
            <person name="Gryganskyi A."/>
            <person name="Culley D."/>
            <person name="Magnuson J.K."/>
            <person name="James T.Y."/>
            <person name="O'Malley M.A."/>
            <person name="Stajich J.E."/>
            <person name="Spatafora J.W."/>
            <person name="Visel A."/>
            <person name="Grigoriev I.V."/>
        </authorList>
    </citation>
    <scope>NUCLEOTIDE SEQUENCE [LARGE SCALE GENOMIC DNA]</scope>
    <source>
        <strain evidence="2 3">NRRL 1336</strain>
    </source>
</reference>
<organism evidence="2 3">
    <name type="scientific">Absidia repens</name>
    <dbReference type="NCBI Taxonomy" id="90262"/>
    <lineage>
        <taxon>Eukaryota</taxon>
        <taxon>Fungi</taxon>
        <taxon>Fungi incertae sedis</taxon>
        <taxon>Mucoromycota</taxon>
        <taxon>Mucoromycotina</taxon>
        <taxon>Mucoromycetes</taxon>
        <taxon>Mucorales</taxon>
        <taxon>Cunninghamellaceae</taxon>
        <taxon>Absidia</taxon>
    </lineage>
</organism>
<gene>
    <name evidence="2" type="ORF">BCR42DRAFT_427113</name>
</gene>
<dbReference type="OrthoDB" id="5071163at2759"/>
<comment type="caution">
    <text evidence="2">The sequence shown here is derived from an EMBL/GenBank/DDBJ whole genome shotgun (WGS) entry which is preliminary data.</text>
</comment>
<protein>
    <recommendedName>
        <fullName evidence="1">Heterokaryon incompatibility domain-containing protein</fullName>
    </recommendedName>
</protein>